<keyword evidence="1" id="KW-1133">Transmembrane helix</keyword>
<evidence type="ECO:0000256" key="1">
    <source>
        <dbReference type="SAM" id="Phobius"/>
    </source>
</evidence>
<evidence type="ECO:0000313" key="3">
    <source>
        <dbReference type="Proteomes" id="UP000326500"/>
    </source>
</evidence>
<sequence length="232" mass="24900">MKQTEKKSSKDENTPWMKWAYVGIALLVAVAMVGTYLTPMFEKKLTAEAGKTALIGYTIRAEDGRPLVTTDQDLLASEYKKGNHVLLTSSMEIPVGAQLTSENIVPVPILYPEGTGFSGFGLMGFETNAISAGLVGMQIGETRMIPFSYGENNLAMSLSREDADGIGLNFTETEVGELVPLGLTTSPEIPVGNETSQIPALRIGKVLEKTDDKLVIAYRYGSAEVTLNGISG</sequence>
<keyword evidence="1" id="KW-0812">Transmembrane</keyword>
<dbReference type="Proteomes" id="UP000326500">
    <property type="component" value="Unassembled WGS sequence"/>
</dbReference>
<keyword evidence="1" id="KW-0472">Membrane</keyword>
<proteinExistence type="predicted"/>
<reference evidence="2 3" key="1">
    <citation type="submission" date="2016-10" db="EMBL/GenBank/DDBJ databases">
        <authorList>
            <person name="Varghese N."/>
            <person name="Submissions S."/>
        </authorList>
    </citation>
    <scope>NUCLEOTIDE SEQUENCE [LARGE SCALE GENOMIC DNA]</scope>
    <source>
        <strain evidence="2 3">DSM 2373</strain>
    </source>
</reference>
<dbReference type="RefSeq" id="WP_066956455.1">
    <property type="nucleotide sequence ID" value="NZ_BCNX01000006.1"/>
</dbReference>
<dbReference type="OrthoDB" id="110609at2157"/>
<accession>A0A1G8XB89</accession>
<dbReference type="AlphaFoldDB" id="A0A1G8XB89"/>
<dbReference type="STRING" id="2200.GCA_001571405_01065"/>
<gene>
    <name evidence="2" type="ORF">SAMN04488571_101320</name>
</gene>
<name>A0A1G8XB89_9EURY</name>
<keyword evidence="3" id="KW-1185">Reference proteome</keyword>
<protein>
    <submittedName>
        <fullName evidence="2">Uncharacterized protein</fullName>
    </submittedName>
</protein>
<dbReference type="EMBL" id="FNFT01000001">
    <property type="protein sequence ID" value="SDJ87145.1"/>
    <property type="molecule type" value="Genomic_DNA"/>
</dbReference>
<feature type="transmembrane region" description="Helical" evidence="1">
    <location>
        <begin position="20"/>
        <end position="38"/>
    </location>
</feature>
<evidence type="ECO:0000313" key="2">
    <source>
        <dbReference type="EMBL" id="SDJ87145.1"/>
    </source>
</evidence>
<organism evidence="2 3">
    <name type="scientific">Methanoculleus thermophilus</name>
    <dbReference type="NCBI Taxonomy" id="2200"/>
    <lineage>
        <taxon>Archaea</taxon>
        <taxon>Methanobacteriati</taxon>
        <taxon>Methanobacteriota</taxon>
        <taxon>Stenosarchaea group</taxon>
        <taxon>Methanomicrobia</taxon>
        <taxon>Methanomicrobiales</taxon>
        <taxon>Methanomicrobiaceae</taxon>
        <taxon>Methanoculleus</taxon>
    </lineage>
</organism>